<keyword evidence="9" id="KW-1185">Reference proteome</keyword>
<protein>
    <submittedName>
        <fullName evidence="8">Phosphotransferase system mannose-type iia component</fullName>
    </submittedName>
</protein>
<feature type="domain" description="Sigma-54 factor interaction" evidence="5">
    <location>
        <begin position="109"/>
        <end position="342"/>
    </location>
</feature>
<evidence type="ECO:0000256" key="1">
    <source>
        <dbReference type="ARBA" id="ARBA00022679"/>
    </source>
</evidence>
<dbReference type="Pfam" id="PF00158">
    <property type="entry name" value="Sigma54_activat"/>
    <property type="match status" value="1"/>
</dbReference>
<evidence type="ECO:0000256" key="3">
    <source>
        <dbReference type="ARBA" id="ARBA00022840"/>
    </source>
</evidence>
<dbReference type="GO" id="GO:0016020">
    <property type="term" value="C:membrane"/>
    <property type="evidence" value="ECO:0007669"/>
    <property type="project" value="InterPro"/>
</dbReference>
<evidence type="ECO:0000313" key="8">
    <source>
        <dbReference type="EMBL" id="VBB06905.1"/>
    </source>
</evidence>
<feature type="domain" description="PRD" evidence="7">
    <location>
        <begin position="709"/>
        <end position="815"/>
    </location>
</feature>
<name>A0A498R7E7_9FIRM</name>
<reference evidence="8 9" key="1">
    <citation type="submission" date="2018-06" db="EMBL/GenBank/DDBJ databases">
        <authorList>
            <person name="Strepis N."/>
        </authorList>
    </citation>
    <scope>NUCLEOTIDE SEQUENCE [LARGE SCALE GENOMIC DNA]</scope>
    <source>
        <strain evidence="8">LUCI</strain>
    </source>
</reference>
<dbReference type="PROSITE" id="PS00676">
    <property type="entry name" value="SIGMA54_INTERACT_2"/>
    <property type="match status" value="1"/>
</dbReference>
<dbReference type="InterPro" id="IPR002078">
    <property type="entry name" value="Sigma_54_int"/>
</dbReference>
<keyword evidence="2" id="KW-0547">Nucleotide-binding</keyword>
<dbReference type="GO" id="GO:0016740">
    <property type="term" value="F:transferase activity"/>
    <property type="evidence" value="ECO:0007669"/>
    <property type="project" value="UniProtKB-KW"/>
</dbReference>
<feature type="domain" description="PTS EIIA type-4" evidence="6">
    <location>
        <begin position="445"/>
        <end position="569"/>
    </location>
</feature>
<dbReference type="InterPro" id="IPR003593">
    <property type="entry name" value="AAA+_ATPase"/>
</dbReference>
<proteinExistence type="predicted"/>
<dbReference type="GO" id="GO:0006355">
    <property type="term" value="P:regulation of DNA-templated transcription"/>
    <property type="evidence" value="ECO:0007669"/>
    <property type="project" value="InterPro"/>
</dbReference>
<dbReference type="PROSITE" id="PS50045">
    <property type="entry name" value="SIGMA54_INTERACT_4"/>
    <property type="match status" value="1"/>
</dbReference>
<dbReference type="SUPFAM" id="SSF52540">
    <property type="entry name" value="P-loop containing nucleoside triphosphate hydrolases"/>
    <property type="match status" value="1"/>
</dbReference>
<dbReference type="SMART" id="SM00382">
    <property type="entry name" value="AAA"/>
    <property type="match status" value="1"/>
</dbReference>
<evidence type="ECO:0000259" key="5">
    <source>
        <dbReference type="PROSITE" id="PS50045"/>
    </source>
</evidence>
<dbReference type="AlphaFoldDB" id="A0A498R7E7"/>
<gene>
    <name evidence="8" type="ORF">LUCI_2145</name>
</gene>
<dbReference type="PROSITE" id="PS51372">
    <property type="entry name" value="PRD_2"/>
    <property type="match status" value="1"/>
</dbReference>
<dbReference type="InterPro" id="IPR036390">
    <property type="entry name" value="WH_DNA-bd_sf"/>
</dbReference>
<keyword evidence="1 8" id="KW-0808">Transferase</keyword>
<evidence type="ECO:0000313" key="9">
    <source>
        <dbReference type="Proteomes" id="UP000277811"/>
    </source>
</evidence>
<evidence type="ECO:0000259" key="6">
    <source>
        <dbReference type="PROSITE" id="PS51096"/>
    </source>
</evidence>
<dbReference type="InterPro" id="IPR011608">
    <property type="entry name" value="PRD"/>
</dbReference>
<dbReference type="GO" id="GO:0003677">
    <property type="term" value="F:DNA binding"/>
    <property type="evidence" value="ECO:0007669"/>
    <property type="project" value="UniProtKB-KW"/>
</dbReference>
<dbReference type="Pfam" id="PF03610">
    <property type="entry name" value="EIIA-man"/>
    <property type="match status" value="1"/>
</dbReference>
<dbReference type="Proteomes" id="UP000277811">
    <property type="component" value="Unassembled WGS sequence"/>
</dbReference>
<accession>A0A498R7E7</accession>
<keyword evidence="4" id="KW-0238">DNA-binding</keyword>
<evidence type="ECO:0000256" key="2">
    <source>
        <dbReference type="ARBA" id="ARBA00022741"/>
    </source>
</evidence>
<dbReference type="PANTHER" id="PTHR32071">
    <property type="entry name" value="TRANSCRIPTIONAL REGULATORY PROTEIN"/>
    <property type="match status" value="1"/>
</dbReference>
<evidence type="ECO:0000256" key="4">
    <source>
        <dbReference type="ARBA" id="ARBA00023125"/>
    </source>
</evidence>
<dbReference type="InterPro" id="IPR004701">
    <property type="entry name" value="PTS_EIIA_man-typ"/>
</dbReference>
<dbReference type="EMBL" id="UPPP01000069">
    <property type="protein sequence ID" value="VBB06905.1"/>
    <property type="molecule type" value="Genomic_DNA"/>
</dbReference>
<dbReference type="SUPFAM" id="SSF53062">
    <property type="entry name" value="PTS system fructose IIA component-like"/>
    <property type="match status" value="1"/>
</dbReference>
<dbReference type="PROSITE" id="PS51096">
    <property type="entry name" value="PTS_EIIA_TYPE_4"/>
    <property type="match status" value="1"/>
</dbReference>
<organism evidence="8 9">
    <name type="scientific">Lucifera butyrica</name>
    <dbReference type="NCBI Taxonomy" id="1351585"/>
    <lineage>
        <taxon>Bacteria</taxon>
        <taxon>Bacillati</taxon>
        <taxon>Bacillota</taxon>
        <taxon>Negativicutes</taxon>
        <taxon>Veillonellales</taxon>
        <taxon>Veillonellaceae</taxon>
        <taxon>Lucifera</taxon>
    </lineage>
</organism>
<evidence type="ECO:0000259" key="7">
    <source>
        <dbReference type="PROSITE" id="PS51372"/>
    </source>
</evidence>
<dbReference type="GO" id="GO:0005524">
    <property type="term" value="F:ATP binding"/>
    <property type="evidence" value="ECO:0007669"/>
    <property type="project" value="UniProtKB-KW"/>
</dbReference>
<dbReference type="PANTHER" id="PTHR32071:SF38">
    <property type="entry name" value="PSP OPERON TRANSCRIPTIONAL ACTIVATOR"/>
    <property type="match status" value="1"/>
</dbReference>
<dbReference type="InterPro" id="IPR025943">
    <property type="entry name" value="Sigma_54_int_dom_ATP-bd_2"/>
</dbReference>
<dbReference type="CDD" id="cd00009">
    <property type="entry name" value="AAA"/>
    <property type="match status" value="1"/>
</dbReference>
<dbReference type="InterPro" id="IPR027417">
    <property type="entry name" value="P-loop_NTPase"/>
</dbReference>
<dbReference type="GO" id="GO:0009401">
    <property type="term" value="P:phosphoenolpyruvate-dependent sugar phosphotransferase system"/>
    <property type="evidence" value="ECO:0007669"/>
    <property type="project" value="InterPro"/>
</dbReference>
<dbReference type="SUPFAM" id="SSF46785">
    <property type="entry name" value="Winged helix' DNA-binding domain"/>
    <property type="match status" value="1"/>
</dbReference>
<sequence>MKRIDRILATLQEKCRQSRSLLSVSPNYRKGFSAQEIAASLQLDRTNVSRDLNLLYAQGKVDKIPGKPALFFTRELEPEMDVTVPATVVAEAIAPDPPGRIDAGAFATLIGANGSLHSQVKQAQAAVLYPPHGLHTLLLGETGVGKSMFAEIMYRFAVRTKQLSDKSPFVSFNCADYASNPQLLLGQLFGVVKGAYTGAEKDRSGLIEKANGGILFLDEVHRLPPEGQEMLFYLMDRGFFRRLGETEKQRPANILILAATTENPTCLLHTFFRRIPMVIRIPSLLERPFLERLKLIELFFLQESTRIDIPIRITADALRGFCSYDCPGNIGQLRSDIQLSCAGAFLECIRQDDSELRITLSVAPQHVKNGLFKVKRPKVEVDYFLNQENQDLIISGNTDFPRQNRIPPLAGSFYDLIEQRYQALRLEGLSDDEIYNGASSPAAARVGILVVAHGHSAARAMAEVANHSLGVEYAHAIDVPLDHQPETILIAVEETIRKIDTGKGVLLLVDMGFLLLFGEIITSRTGIPVATAEMVSTPMVLEAVRKAYFGRAELAEVAQAVVNLNPCIIRSGIGKPSDSKRVILTVCLTGEGSGLRLKELLEDCLPELAENGIEVRPVSLIAGTAAPEPLQNIASEKELLAVVGAFNPNLGEIPFFSTESIIAGTGLQRLRLLIHGLPKKITLSPEADVSRQTLLNKMEATLAETMRFINPHLFLKHILTVLARLETHFSLLDNGRLTGFILHAGAILERKIQEDQPVAPFPARRLFLSRYARELDWVSQACSILEKAYSIRFCQDDCCFLLQIIIQEDIPNALHSQQSL</sequence>
<dbReference type="RefSeq" id="WP_122627855.1">
    <property type="nucleotide sequence ID" value="NZ_UPPP01000069.1"/>
</dbReference>
<dbReference type="Gene3D" id="3.40.50.510">
    <property type="entry name" value="Phosphotransferase system, mannose-type IIA component"/>
    <property type="match status" value="1"/>
</dbReference>
<dbReference type="Gene3D" id="3.40.50.300">
    <property type="entry name" value="P-loop containing nucleotide triphosphate hydrolases"/>
    <property type="match status" value="1"/>
</dbReference>
<dbReference type="OrthoDB" id="9771372at2"/>
<dbReference type="InterPro" id="IPR036662">
    <property type="entry name" value="PTS_EIIA_man-typ_sf"/>
</dbReference>
<keyword evidence="3" id="KW-0067">ATP-binding</keyword>